<organism evidence="5 6">
    <name type="scientific">Acidocella aromatica</name>
    <dbReference type="NCBI Taxonomy" id="1303579"/>
    <lineage>
        <taxon>Bacteria</taxon>
        <taxon>Pseudomonadati</taxon>
        <taxon>Pseudomonadota</taxon>
        <taxon>Alphaproteobacteria</taxon>
        <taxon>Acetobacterales</taxon>
        <taxon>Acidocellaceae</taxon>
        <taxon>Acidocella</taxon>
    </lineage>
</organism>
<evidence type="ECO:0000256" key="3">
    <source>
        <dbReference type="ARBA" id="ARBA00022691"/>
    </source>
</evidence>
<reference evidence="5 6" key="1">
    <citation type="submission" date="2020-08" db="EMBL/GenBank/DDBJ databases">
        <title>Genomic Encyclopedia of Type Strains, Phase IV (KMG-IV): sequencing the most valuable type-strain genomes for metagenomic binning, comparative biology and taxonomic classification.</title>
        <authorList>
            <person name="Goeker M."/>
        </authorList>
    </citation>
    <scope>NUCLEOTIDE SEQUENCE [LARGE SCALE GENOMIC DNA]</scope>
    <source>
        <strain evidence="5 6">DSM 27026</strain>
    </source>
</reference>
<keyword evidence="6" id="KW-1185">Reference proteome</keyword>
<feature type="domain" description="Methyltransferase" evidence="4">
    <location>
        <begin position="48"/>
        <end position="146"/>
    </location>
</feature>
<evidence type="ECO:0000313" key="5">
    <source>
        <dbReference type="EMBL" id="MBB5372255.1"/>
    </source>
</evidence>
<evidence type="ECO:0000259" key="4">
    <source>
        <dbReference type="Pfam" id="PF13649"/>
    </source>
</evidence>
<proteinExistence type="predicted"/>
<evidence type="ECO:0000256" key="2">
    <source>
        <dbReference type="ARBA" id="ARBA00022679"/>
    </source>
</evidence>
<evidence type="ECO:0000256" key="1">
    <source>
        <dbReference type="ARBA" id="ARBA00022603"/>
    </source>
</evidence>
<dbReference type="Proteomes" id="UP000553706">
    <property type="component" value="Unassembled WGS sequence"/>
</dbReference>
<dbReference type="SUPFAM" id="SSF53335">
    <property type="entry name" value="S-adenosyl-L-methionine-dependent methyltransferases"/>
    <property type="match status" value="1"/>
</dbReference>
<accession>A0A840VGC8</accession>
<dbReference type="Pfam" id="PF13649">
    <property type="entry name" value="Methyltransf_25"/>
    <property type="match status" value="1"/>
</dbReference>
<dbReference type="InterPro" id="IPR029063">
    <property type="entry name" value="SAM-dependent_MTases_sf"/>
</dbReference>
<name>A0A840VGC8_9PROT</name>
<gene>
    <name evidence="5" type="ORF">HNP71_000479</name>
</gene>
<dbReference type="Gene3D" id="3.40.50.150">
    <property type="entry name" value="Vaccinia Virus protein VP39"/>
    <property type="match status" value="1"/>
</dbReference>
<sequence>MANDKQKTYWSEVAGPKWLSLEGAMEARLAPVSTAVIAAAGLKPGQRVLDIGCGAGRTSQEAAQAVGETGYVLGIDIAPPMIEAARTHAAAEAQPGMAPVEFALADAQTERFTPPFDMLISRFGVMFFEDPVAAFANLRVSVTPGGRLAFAAWAPLAANPHWEIPLRLVEALVGPGAPRVPHAPGPLAFDDANYVRGLLEAAGWRGAEIRVEPVFLHGASLDDEARVACFMGPAGALLDEKKANDATRDAAREAVRGALPGFATVLPDGSLRLPAAIHLITASAP</sequence>
<dbReference type="CDD" id="cd02440">
    <property type="entry name" value="AdoMet_MTases"/>
    <property type="match status" value="1"/>
</dbReference>
<dbReference type="EMBL" id="JACHFJ010000001">
    <property type="protein sequence ID" value="MBB5372255.1"/>
    <property type="molecule type" value="Genomic_DNA"/>
</dbReference>
<dbReference type="PANTHER" id="PTHR43464">
    <property type="entry name" value="METHYLTRANSFERASE"/>
    <property type="match status" value="1"/>
</dbReference>
<keyword evidence="3" id="KW-0949">S-adenosyl-L-methionine</keyword>
<comment type="caution">
    <text evidence="5">The sequence shown here is derived from an EMBL/GenBank/DDBJ whole genome shotgun (WGS) entry which is preliminary data.</text>
</comment>
<evidence type="ECO:0000313" key="6">
    <source>
        <dbReference type="Proteomes" id="UP000553706"/>
    </source>
</evidence>
<protein>
    <submittedName>
        <fullName evidence="5">SAM-dependent methyltransferase</fullName>
    </submittedName>
</protein>
<dbReference type="AlphaFoldDB" id="A0A840VGC8"/>
<keyword evidence="2 5" id="KW-0808">Transferase</keyword>
<dbReference type="RefSeq" id="WP_183265231.1">
    <property type="nucleotide sequence ID" value="NZ_JACHFJ010000001.1"/>
</dbReference>
<dbReference type="GO" id="GO:0032259">
    <property type="term" value="P:methylation"/>
    <property type="evidence" value="ECO:0007669"/>
    <property type="project" value="UniProtKB-KW"/>
</dbReference>
<keyword evidence="1 5" id="KW-0489">Methyltransferase</keyword>
<dbReference type="PANTHER" id="PTHR43464:SF19">
    <property type="entry name" value="UBIQUINONE BIOSYNTHESIS O-METHYLTRANSFERASE, MITOCHONDRIAL"/>
    <property type="match status" value="1"/>
</dbReference>
<dbReference type="GO" id="GO:0008168">
    <property type="term" value="F:methyltransferase activity"/>
    <property type="evidence" value="ECO:0007669"/>
    <property type="project" value="UniProtKB-KW"/>
</dbReference>
<dbReference type="InterPro" id="IPR041698">
    <property type="entry name" value="Methyltransf_25"/>
</dbReference>